<proteinExistence type="predicted"/>
<accession>A0A4Y2X706</accession>
<organism evidence="1 2">
    <name type="scientific">Araneus ventricosus</name>
    <name type="common">Orbweaver spider</name>
    <name type="synonym">Epeira ventricosa</name>
    <dbReference type="NCBI Taxonomy" id="182803"/>
    <lineage>
        <taxon>Eukaryota</taxon>
        <taxon>Metazoa</taxon>
        <taxon>Ecdysozoa</taxon>
        <taxon>Arthropoda</taxon>
        <taxon>Chelicerata</taxon>
        <taxon>Arachnida</taxon>
        <taxon>Araneae</taxon>
        <taxon>Araneomorphae</taxon>
        <taxon>Entelegynae</taxon>
        <taxon>Araneoidea</taxon>
        <taxon>Araneidae</taxon>
        <taxon>Araneus</taxon>
    </lineage>
</organism>
<dbReference type="Proteomes" id="UP000499080">
    <property type="component" value="Unassembled WGS sequence"/>
</dbReference>
<dbReference type="AlphaFoldDB" id="A0A4Y2X706"/>
<reference evidence="1 2" key="1">
    <citation type="journal article" date="2019" name="Sci. Rep.">
        <title>Orb-weaving spider Araneus ventricosus genome elucidates the spidroin gene catalogue.</title>
        <authorList>
            <person name="Kono N."/>
            <person name="Nakamura H."/>
            <person name="Ohtoshi R."/>
            <person name="Moran D.A.P."/>
            <person name="Shinohara A."/>
            <person name="Yoshida Y."/>
            <person name="Fujiwara M."/>
            <person name="Mori M."/>
            <person name="Tomita M."/>
            <person name="Arakawa K."/>
        </authorList>
    </citation>
    <scope>NUCLEOTIDE SEQUENCE [LARGE SCALE GENOMIC DNA]</scope>
</reference>
<protein>
    <submittedName>
        <fullName evidence="1">Uncharacterized protein</fullName>
    </submittedName>
</protein>
<name>A0A4Y2X706_ARAVE</name>
<evidence type="ECO:0000313" key="1">
    <source>
        <dbReference type="EMBL" id="GBO45545.1"/>
    </source>
</evidence>
<sequence length="88" mass="9924">MNERHLGGACSSLEPLPTVDYTWSRKESKLCRSKMSPEFLVWSVEEVGGTNQEPGSRRGGEAKVDVESQSGTRSAWLKSLLLYFFNRK</sequence>
<evidence type="ECO:0000313" key="2">
    <source>
        <dbReference type="Proteomes" id="UP000499080"/>
    </source>
</evidence>
<comment type="caution">
    <text evidence="1">The sequence shown here is derived from an EMBL/GenBank/DDBJ whole genome shotgun (WGS) entry which is preliminary data.</text>
</comment>
<keyword evidence="2" id="KW-1185">Reference proteome</keyword>
<dbReference type="EMBL" id="BGPR01072696">
    <property type="protein sequence ID" value="GBO45545.1"/>
    <property type="molecule type" value="Genomic_DNA"/>
</dbReference>
<gene>
    <name evidence="1" type="ORF">AVEN_181039_1</name>
</gene>